<dbReference type="Proteomes" id="UP000095280">
    <property type="component" value="Unplaced"/>
</dbReference>
<evidence type="ECO:0000313" key="3">
    <source>
        <dbReference type="WBParaSite" id="maker-uti_cns_0002913-snap-gene-0.8-mRNA-1"/>
    </source>
</evidence>
<accession>A0A1I8GSB9</accession>
<protein>
    <submittedName>
        <fullName evidence="3">GOLGA2L5 domain-containing protein</fullName>
    </submittedName>
</protein>
<proteinExistence type="predicted"/>
<feature type="region of interest" description="Disordered" evidence="1">
    <location>
        <begin position="1"/>
        <end position="61"/>
    </location>
</feature>
<sequence>MASNSQQQEDDAIQTVEKGLGKTKKPQEQDVTLPEEEQLSSKTANYGALEEGQSEQHPQLQQLPQQEIWEVGHLQPQQPPQQENRNTDGLLREILTRLEELQQQSTRIIWDVDSVQQNQAQLAVKIDQLQDQQKRQGHIVSAASSNLEKIGQKMAELSVSVKELQQQHRNESDEQQNQFNKLQEQLIEIKDAMQQLQSQSDSNSVLLQQEQQEGRQDPNRLLLEEVRMLYNRILQKLEQILRNITENQHQPLLDYSYQNRVLQELSELLSDLRSEQQQLQQQHQYGPPPPTYSERPEE</sequence>
<feature type="region of interest" description="Disordered" evidence="1">
    <location>
        <begin position="272"/>
        <end position="298"/>
    </location>
</feature>
<evidence type="ECO:0000256" key="1">
    <source>
        <dbReference type="SAM" id="MobiDB-lite"/>
    </source>
</evidence>
<feature type="compositionally biased region" description="Low complexity" evidence="1">
    <location>
        <begin position="272"/>
        <end position="284"/>
    </location>
</feature>
<organism evidence="2 3">
    <name type="scientific">Macrostomum lignano</name>
    <dbReference type="NCBI Taxonomy" id="282301"/>
    <lineage>
        <taxon>Eukaryota</taxon>
        <taxon>Metazoa</taxon>
        <taxon>Spiralia</taxon>
        <taxon>Lophotrochozoa</taxon>
        <taxon>Platyhelminthes</taxon>
        <taxon>Rhabditophora</taxon>
        <taxon>Macrostomorpha</taxon>
        <taxon>Macrostomida</taxon>
        <taxon>Macrostomidae</taxon>
        <taxon>Macrostomum</taxon>
    </lineage>
</organism>
<dbReference type="AlphaFoldDB" id="A0A1I8GSB9"/>
<name>A0A1I8GSB9_9PLAT</name>
<evidence type="ECO:0000313" key="2">
    <source>
        <dbReference type="Proteomes" id="UP000095280"/>
    </source>
</evidence>
<reference evidence="3" key="1">
    <citation type="submission" date="2016-11" db="UniProtKB">
        <authorList>
            <consortium name="WormBaseParasite"/>
        </authorList>
    </citation>
    <scope>IDENTIFICATION</scope>
</reference>
<dbReference type="WBParaSite" id="maker-uti_cns_0002913-snap-gene-0.8-mRNA-1">
    <property type="protein sequence ID" value="maker-uti_cns_0002913-snap-gene-0.8-mRNA-1"/>
    <property type="gene ID" value="maker-uti_cns_0002913-snap-gene-0.8"/>
</dbReference>
<keyword evidence="2" id="KW-1185">Reference proteome</keyword>